<dbReference type="AlphaFoldDB" id="A0A2T1HTU6"/>
<dbReference type="GO" id="GO:0016740">
    <property type="term" value="F:transferase activity"/>
    <property type="evidence" value="ECO:0007669"/>
    <property type="project" value="UniProtKB-KW"/>
</dbReference>
<proteinExistence type="predicted"/>
<comment type="caution">
    <text evidence="2">The sequence shown here is derived from an EMBL/GenBank/DDBJ whole genome shotgun (WGS) entry which is preliminary data.</text>
</comment>
<evidence type="ECO:0000313" key="3">
    <source>
        <dbReference type="Proteomes" id="UP000239772"/>
    </source>
</evidence>
<keyword evidence="3" id="KW-1185">Reference proteome</keyword>
<sequence>MKIVIFGLTVSSSWGNGHATLWRGLIRALAAEGHRVIFFEHDTPYYADNRDLTSLPNGELVLYAAWPEVAGRARRELADADVAMVTSFCPHGVEATAIILDAPRPMAVFYDLDTPVTLSLIEGGADVKAIGPRGLRDFDLVLSYTGGEALDGLQARLGARRVAPLYGHVDPDVHHPEPPLARFESDLSYLGTYAEDRQAALEALFIEPARRRPGQRFLLAGAQYPQDFPWTDNIFFVRHLPPAEHPAFYASSRLTLNVTRRAMAEMGWCPSGRLFEAAACGGAILSDWWEGLGDFFEPGREILIARSTEDALAALDRSPEDIAAVSRRARERVLAEHTSAQRAHDLLDALEAARSTPRQPVAAQA</sequence>
<dbReference type="Gene3D" id="3.40.50.2000">
    <property type="entry name" value="Glycogen Phosphorylase B"/>
    <property type="match status" value="1"/>
</dbReference>
<accession>A0A2T1HTU6</accession>
<keyword evidence="2" id="KW-0808">Transferase</keyword>
<dbReference type="Pfam" id="PF13524">
    <property type="entry name" value="Glyco_trans_1_2"/>
    <property type="match status" value="1"/>
</dbReference>
<gene>
    <name evidence="2" type="ORF">SLNSH_11380</name>
</gene>
<dbReference type="SUPFAM" id="SSF53756">
    <property type="entry name" value="UDP-Glycosyltransferase/glycogen phosphorylase"/>
    <property type="match status" value="1"/>
</dbReference>
<reference evidence="3" key="1">
    <citation type="submission" date="2018-03" db="EMBL/GenBank/DDBJ databases">
        <authorList>
            <person name="Sun L."/>
            <person name="Liu H."/>
            <person name="Chen W."/>
            <person name="Huang K."/>
            <person name="Liu W."/>
            <person name="Gao X."/>
        </authorList>
    </citation>
    <scope>NUCLEOTIDE SEQUENCE [LARGE SCALE GENOMIC DNA]</scope>
    <source>
        <strain evidence="3">SH9</strain>
    </source>
</reference>
<dbReference type="RefSeq" id="WP_106337109.1">
    <property type="nucleotide sequence ID" value="NZ_PVZS01000010.1"/>
</dbReference>
<name>A0A2T1HTU6_9HYPH</name>
<evidence type="ECO:0000259" key="1">
    <source>
        <dbReference type="Pfam" id="PF13524"/>
    </source>
</evidence>
<dbReference type="OrthoDB" id="9774625at2"/>
<dbReference type="EMBL" id="PVZS01000010">
    <property type="protein sequence ID" value="PSC05038.1"/>
    <property type="molecule type" value="Genomic_DNA"/>
</dbReference>
<feature type="domain" description="Spore protein YkvP/CgeB glycosyl transferase-like" evidence="1">
    <location>
        <begin position="203"/>
        <end position="348"/>
    </location>
</feature>
<protein>
    <submittedName>
        <fullName evidence="2">Glycosyltransferase</fullName>
    </submittedName>
</protein>
<evidence type="ECO:0000313" key="2">
    <source>
        <dbReference type="EMBL" id="PSC05038.1"/>
    </source>
</evidence>
<organism evidence="2 3">
    <name type="scientific">Alsobacter soli</name>
    <dbReference type="NCBI Taxonomy" id="2109933"/>
    <lineage>
        <taxon>Bacteria</taxon>
        <taxon>Pseudomonadati</taxon>
        <taxon>Pseudomonadota</taxon>
        <taxon>Alphaproteobacteria</taxon>
        <taxon>Hyphomicrobiales</taxon>
        <taxon>Alsobacteraceae</taxon>
        <taxon>Alsobacter</taxon>
    </lineage>
</organism>
<dbReference type="Proteomes" id="UP000239772">
    <property type="component" value="Unassembled WGS sequence"/>
</dbReference>
<dbReference type="InterPro" id="IPR055259">
    <property type="entry name" value="YkvP/CgeB_Glyco_trans-like"/>
</dbReference>